<feature type="region of interest" description="Disordered" evidence="1">
    <location>
        <begin position="1"/>
        <end position="36"/>
    </location>
</feature>
<evidence type="ECO:0000256" key="2">
    <source>
        <dbReference type="SAM" id="Phobius"/>
    </source>
</evidence>
<protein>
    <submittedName>
        <fullName evidence="3">Uncharacterized protein</fullName>
    </submittedName>
</protein>
<feature type="region of interest" description="Disordered" evidence="1">
    <location>
        <begin position="53"/>
        <end position="73"/>
    </location>
</feature>
<feature type="non-terminal residue" evidence="3">
    <location>
        <position position="153"/>
    </location>
</feature>
<keyword evidence="2" id="KW-0812">Transmembrane</keyword>
<sequence>MRKPTAKVITKKTSDSKAAPTKSSSNKSSTSREPKAFAPQMAEIEIAPSNNHFQDEFSDSRQEEAFPKKSKSSLSGWIIKLSLTAASILIALGLSLMADRLIGDLFARYEWLGWVGTGALGILVLGIVILTIRELSALRSLKNLEGLRLEAQQ</sequence>
<feature type="compositionally biased region" description="Low complexity" evidence="1">
    <location>
        <begin position="16"/>
        <end position="29"/>
    </location>
</feature>
<keyword evidence="2" id="KW-1133">Transmembrane helix</keyword>
<organism evidence="3">
    <name type="scientific">hydrothermal vent metagenome</name>
    <dbReference type="NCBI Taxonomy" id="652676"/>
    <lineage>
        <taxon>unclassified sequences</taxon>
        <taxon>metagenomes</taxon>
        <taxon>ecological metagenomes</taxon>
    </lineage>
</organism>
<evidence type="ECO:0000256" key="1">
    <source>
        <dbReference type="SAM" id="MobiDB-lite"/>
    </source>
</evidence>
<dbReference type="AlphaFoldDB" id="A0A3B0TMC9"/>
<evidence type="ECO:0000313" key="3">
    <source>
        <dbReference type="EMBL" id="VAW17800.1"/>
    </source>
</evidence>
<proteinExistence type="predicted"/>
<feature type="transmembrane region" description="Helical" evidence="2">
    <location>
        <begin position="77"/>
        <end position="99"/>
    </location>
</feature>
<feature type="compositionally biased region" description="Basic and acidic residues" evidence="1">
    <location>
        <begin position="53"/>
        <end position="67"/>
    </location>
</feature>
<gene>
    <name evidence="3" type="ORF">MNBD_ALPHA11-373</name>
</gene>
<name>A0A3B0TMC9_9ZZZZ</name>
<feature type="transmembrane region" description="Helical" evidence="2">
    <location>
        <begin position="111"/>
        <end position="132"/>
    </location>
</feature>
<keyword evidence="2" id="KW-0472">Membrane</keyword>
<reference evidence="3" key="1">
    <citation type="submission" date="2018-06" db="EMBL/GenBank/DDBJ databases">
        <authorList>
            <person name="Zhirakovskaya E."/>
        </authorList>
    </citation>
    <scope>NUCLEOTIDE SEQUENCE</scope>
</reference>
<accession>A0A3B0TMC9</accession>
<dbReference type="EMBL" id="UOEQ01000152">
    <property type="protein sequence ID" value="VAW17800.1"/>
    <property type="molecule type" value="Genomic_DNA"/>
</dbReference>